<dbReference type="OrthoDB" id="5341990at2759"/>
<protein>
    <submittedName>
        <fullName evidence="2">Uncharacterized protein</fullName>
    </submittedName>
</protein>
<feature type="compositionally biased region" description="Polar residues" evidence="1">
    <location>
        <begin position="106"/>
        <end position="118"/>
    </location>
</feature>
<feature type="region of interest" description="Disordered" evidence="1">
    <location>
        <begin position="106"/>
        <end position="141"/>
    </location>
</feature>
<proteinExistence type="predicted"/>
<gene>
    <name evidence="2" type="ORF">L211DRAFT_264218</name>
</gene>
<dbReference type="EMBL" id="ML121528">
    <property type="protein sequence ID" value="RPB29249.1"/>
    <property type="molecule type" value="Genomic_DNA"/>
</dbReference>
<name>A0A3N4M690_9PEZI</name>
<dbReference type="InParanoid" id="A0A3N4M690"/>
<dbReference type="AlphaFoldDB" id="A0A3N4M690"/>
<accession>A0A3N4M690</accession>
<dbReference type="Proteomes" id="UP000267821">
    <property type="component" value="Unassembled WGS sequence"/>
</dbReference>
<evidence type="ECO:0000313" key="3">
    <source>
        <dbReference type="Proteomes" id="UP000267821"/>
    </source>
</evidence>
<keyword evidence="3" id="KW-1185">Reference proteome</keyword>
<evidence type="ECO:0000256" key="1">
    <source>
        <dbReference type="SAM" id="MobiDB-lite"/>
    </source>
</evidence>
<reference evidence="2 3" key="1">
    <citation type="journal article" date="2018" name="Nat. Ecol. Evol.">
        <title>Pezizomycetes genomes reveal the molecular basis of ectomycorrhizal truffle lifestyle.</title>
        <authorList>
            <person name="Murat C."/>
            <person name="Payen T."/>
            <person name="Noel B."/>
            <person name="Kuo A."/>
            <person name="Morin E."/>
            <person name="Chen J."/>
            <person name="Kohler A."/>
            <person name="Krizsan K."/>
            <person name="Balestrini R."/>
            <person name="Da Silva C."/>
            <person name="Montanini B."/>
            <person name="Hainaut M."/>
            <person name="Levati E."/>
            <person name="Barry K.W."/>
            <person name="Belfiori B."/>
            <person name="Cichocki N."/>
            <person name="Clum A."/>
            <person name="Dockter R.B."/>
            <person name="Fauchery L."/>
            <person name="Guy J."/>
            <person name="Iotti M."/>
            <person name="Le Tacon F."/>
            <person name="Lindquist E.A."/>
            <person name="Lipzen A."/>
            <person name="Malagnac F."/>
            <person name="Mello A."/>
            <person name="Molinier V."/>
            <person name="Miyauchi S."/>
            <person name="Poulain J."/>
            <person name="Riccioni C."/>
            <person name="Rubini A."/>
            <person name="Sitrit Y."/>
            <person name="Splivallo R."/>
            <person name="Traeger S."/>
            <person name="Wang M."/>
            <person name="Zifcakova L."/>
            <person name="Wipf D."/>
            <person name="Zambonelli A."/>
            <person name="Paolocci F."/>
            <person name="Nowrousian M."/>
            <person name="Ottonello S."/>
            <person name="Baldrian P."/>
            <person name="Spatafora J.W."/>
            <person name="Henrissat B."/>
            <person name="Nagy L.G."/>
            <person name="Aury J.M."/>
            <person name="Wincker P."/>
            <person name="Grigoriev I.V."/>
            <person name="Bonfante P."/>
            <person name="Martin F.M."/>
        </authorList>
    </citation>
    <scope>NUCLEOTIDE SEQUENCE [LARGE SCALE GENOMIC DNA]</scope>
    <source>
        <strain evidence="2 3">ATCC MYA-4762</strain>
    </source>
</reference>
<evidence type="ECO:0000313" key="2">
    <source>
        <dbReference type="EMBL" id="RPB29249.1"/>
    </source>
</evidence>
<sequence length="235" mass="25990">MAVVGIGSSGARGQQDLRPEYIGLLDFLLEPHRVQPYLSPTPTTMKFTRVYSSNGTGYWPDDLPAPSTNSVTTEIHYVQCGCTVQETPSDAPFAFYGDVVSWSPTSSTHHNHNGTSDAGTPPRSVSPAPSVDSQGSSEPEVRRVVDAGFCEKATCKRSKVFSKLTSTDPRLFMIRIENLNLHTDREWNRLWQEHNSEMREALDDQAVFEAFKAKIRREAKEATEGLLGRMPGVSA</sequence>
<organism evidence="2 3">
    <name type="scientific">Terfezia boudieri ATCC MYA-4762</name>
    <dbReference type="NCBI Taxonomy" id="1051890"/>
    <lineage>
        <taxon>Eukaryota</taxon>
        <taxon>Fungi</taxon>
        <taxon>Dikarya</taxon>
        <taxon>Ascomycota</taxon>
        <taxon>Pezizomycotina</taxon>
        <taxon>Pezizomycetes</taxon>
        <taxon>Pezizales</taxon>
        <taxon>Pezizaceae</taxon>
        <taxon>Terfezia</taxon>
    </lineage>
</organism>